<feature type="coiled-coil region" evidence="1">
    <location>
        <begin position="429"/>
        <end position="477"/>
    </location>
</feature>
<proteinExistence type="predicted"/>
<dbReference type="PANTHER" id="PTHR35712">
    <property type="entry name" value="MYOSIN HEAVY CHAIN-LIKE PROTEIN"/>
    <property type="match status" value="1"/>
</dbReference>
<accession>A0AAQ3PY47</accession>
<organism evidence="3 4">
    <name type="scientific">Canna indica</name>
    <name type="common">Indian-shot</name>
    <dbReference type="NCBI Taxonomy" id="4628"/>
    <lineage>
        <taxon>Eukaryota</taxon>
        <taxon>Viridiplantae</taxon>
        <taxon>Streptophyta</taxon>
        <taxon>Embryophyta</taxon>
        <taxon>Tracheophyta</taxon>
        <taxon>Spermatophyta</taxon>
        <taxon>Magnoliopsida</taxon>
        <taxon>Liliopsida</taxon>
        <taxon>Zingiberales</taxon>
        <taxon>Cannaceae</taxon>
        <taxon>Canna</taxon>
    </lineage>
</organism>
<evidence type="ECO:0000313" key="3">
    <source>
        <dbReference type="EMBL" id="WOK92363.1"/>
    </source>
</evidence>
<keyword evidence="4" id="KW-1185">Reference proteome</keyword>
<dbReference type="PANTHER" id="PTHR35712:SF1">
    <property type="entry name" value="MYOSIN HEAVY CHAIN-LIKE PROTEIN"/>
    <property type="match status" value="1"/>
</dbReference>
<protein>
    <submittedName>
        <fullName evidence="3">Myosin-10</fullName>
    </submittedName>
</protein>
<sequence>MDERGNDEEGLHYQIEQLKRERDELRKDIEQLCMQQAGSSYLAVATRMHFQRTAGLEQEIETLKKKLAGCMREKQNLEEELSEAYHIKSQLADLHAAETLKNKEAEKQVKFFQGCVAAAFSERDSSLMEAEKAKEREEAMSQKFVHLEKKVQELESAYLDEKKLSAFLQMELDELREQTEVCEKVVNKFYEIREGEYMLSADIMLQDKCAFLLNDPPSNWIFNSDGETSTSNYIATLEEEKEALKNSVNKLQKNLQMGLKIEQHLKGRLQSLEKRQIILDSSLRKELSALRRYHTQHRLEIMKELEEASSWMDAVAVEVQKKLNEVQIDPESSAMTPHGERHCDDTECRDVHVMHDVNSSSTDKKSDIPSSIVDQSYVPDALAQNSQQESNAPSSSGDQSSTNVPDALAQALQEKVSALLLLSQQEERHLLERDLCKALQNKLDELQRNLSQVTNEKVKALMELAELRRDYQLLKENNLYSSKHNSCVDDPEKSSALLEQEGKLKNILKRTYLKRWMVHDHTQHGANPSKSTGQSNPTNAKHYTSMDFARLKIENAALREIIANLEHLTSSVHRLHILLLKVQDEVSSDGTIENKIEALSNIVIDANHVKTALGGSLPVSWSGDETDAITYSCLNESSDPSEASNTEKLDAVPAAGREMVELLILATELQKEILRGKCIDLQN</sequence>
<gene>
    <name evidence="3" type="ORF">Cni_G01054</name>
</gene>
<feature type="coiled-coil region" evidence="1">
    <location>
        <begin position="8"/>
        <end position="80"/>
    </location>
</feature>
<evidence type="ECO:0000256" key="1">
    <source>
        <dbReference type="SAM" id="Coils"/>
    </source>
</evidence>
<evidence type="ECO:0000256" key="2">
    <source>
        <dbReference type="SAM" id="MobiDB-lite"/>
    </source>
</evidence>
<feature type="coiled-coil region" evidence="1">
    <location>
        <begin position="130"/>
        <end position="157"/>
    </location>
</feature>
<dbReference type="Proteomes" id="UP001327560">
    <property type="component" value="Chromosome 1"/>
</dbReference>
<feature type="region of interest" description="Disordered" evidence="2">
    <location>
        <begin position="384"/>
        <end position="404"/>
    </location>
</feature>
<dbReference type="AlphaFoldDB" id="A0AAQ3PY47"/>
<keyword evidence="1" id="KW-0175">Coiled coil</keyword>
<reference evidence="3 4" key="1">
    <citation type="submission" date="2023-10" db="EMBL/GenBank/DDBJ databases">
        <title>Chromosome-scale genome assembly provides insights into flower coloration mechanisms of Canna indica.</title>
        <authorList>
            <person name="Li C."/>
        </authorList>
    </citation>
    <scope>NUCLEOTIDE SEQUENCE [LARGE SCALE GENOMIC DNA]</scope>
    <source>
        <tissue evidence="3">Flower</tissue>
    </source>
</reference>
<name>A0AAQ3PY47_9LILI</name>
<dbReference type="EMBL" id="CP136890">
    <property type="protein sequence ID" value="WOK92363.1"/>
    <property type="molecule type" value="Genomic_DNA"/>
</dbReference>
<evidence type="ECO:0000313" key="4">
    <source>
        <dbReference type="Proteomes" id="UP001327560"/>
    </source>
</evidence>